<gene>
    <name evidence="4" type="ORF">RI543_002645</name>
</gene>
<evidence type="ECO:0000313" key="5">
    <source>
        <dbReference type="Proteomes" id="UP001306508"/>
    </source>
</evidence>
<dbReference type="Proteomes" id="UP001306508">
    <property type="component" value="Unassembled WGS sequence"/>
</dbReference>
<accession>A0AAN7WT63</accession>
<evidence type="ECO:0000313" key="4">
    <source>
        <dbReference type="EMBL" id="KAK5780103.1"/>
    </source>
</evidence>
<dbReference type="SUPFAM" id="SSF54236">
    <property type="entry name" value="Ubiquitin-like"/>
    <property type="match status" value="1"/>
</dbReference>
<dbReference type="Pfam" id="PF11976">
    <property type="entry name" value="Rad60-SLD"/>
    <property type="match status" value="1"/>
</dbReference>
<feature type="region of interest" description="Disordered" evidence="2">
    <location>
        <begin position="32"/>
        <end position="51"/>
    </location>
</feature>
<feature type="domain" description="Rad60/SUMO-like" evidence="3">
    <location>
        <begin position="372"/>
        <end position="443"/>
    </location>
</feature>
<dbReference type="AlphaFoldDB" id="A0AAN7WT63"/>
<dbReference type="InterPro" id="IPR022617">
    <property type="entry name" value="Rad60/SUMO-like_dom"/>
</dbReference>
<keyword evidence="5" id="KW-1185">Reference proteome</keyword>
<feature type="coiled-coil region" evidence="1">
    <location>
        <begin position="350"/>
        <end position="377"/>
    </location>
</feature>
<proteinExistence type="predicted"/>
<evidence type="ECO:0000256" key="2">
    <source>
        <dbReference type="SAM" id="MobiDB-lite"/>
    </source>
</evidence>
<dbReference type="EMBL" id="JAWIZZ010000045">
    <property type="protein sequence ID" value="KAK5780103.1"/>
    <property type="molecule type" value="Genomic_DNA"/>
</dbReference>
<comment type="caution">
    <text evidence="4">The sequence shown here is derived from an EMBL/GenBank/DDBJ whole genome shotgun (WGS) entry which is preliminary data.</text>
</comment>
<name>A0AAN7WT63_9SACH</name>
<keyword evidence="1" id="KW-0175">Coiled coil</keyword>
<protein>
    <recommendedName>
        <fullName evidence="3">Rad60/SUMO-like domain-containing protein</fullName>
    </recommendedName>
</protein>
<feature type="compositionally biased region" description="Low complexity" evidence="2">
    <location>
        <begin position="87"/>
        <end position="105"/>
    </location>
</feature>
<dbReference type="Gene3D" id="3.10.20.90">
    <property type="entry name" value="Phosphatidylinositol 3-kinase Catalytic Subunit, Chain A, domain 1"/>
    <property type="match status" value="1"/>
</dbReference>
<dbReference type="InterPro" id="IPR029071">
    <property type="entry name" value="Ubiquitin-like_domsf"/>
</dbReference>
<evidence type="ECO:0000259" key="3">
    <source>
        <dbReference type="Pfam" id="PF11976"/>
    </source>
</evidence>
<dbReference type="CDD" id="cd17080">
    <property type="entry name" value="Ubl_SLD2_Esc2_like"/>
    <property type="match status" value="1"/>
</dbReference>
<feature type="region of interest" description="Disordered" evidence="2">
    <location>
        <begin position="60"/>
        <end position="124"/>
    </location>
</feature>
<evidence type="ECO:0000256" key="1">
    <source>
        <dbReference type="SAM" id="Coils"/>
    </source>
</evidence>
<reference evidence="5" key="1">
    <citation type="submission" date="2023-07" db="EMBL/GenBank/DDBJ databases">
        <title>A draft genome of Kazachstania heterogenica Y-27499.</title>
        <authorList>
            <person name="Donic C."/>
            <person name="Kralova J.S."/>
            <person name="Fidel L."/>
            <person name="Ben-Dor S."/>
            <person name="Jung S."/>
        </authorList>
    </citation>
    <scope>NUCLEOTIDE SEQUENCE [LARGE SCALE GENOMIC DNA]</scope>
    <source>
        <strain evidence="5">Y27499</strain>
    </source>
</reference>
<organism evidence="4 5">
    <name type="scientific">Arxiozyma heterogenica</name>
    <dbReference type="NCBI Taxonomy" id="278026"/>
    <lineage>
        <taxon>Eukaryota</taxon>
        <taxon>Fungi</taxon>
        <taxon>Dikarya</taxon>
        <taxon>Ascomycota</taxon>
        <taxon>Saccharomycotina</taxon>
        <taxon>Saccharomycetes</taxon>
        <taxon>Saccharomycetales</taxon>
        <taxon>Saccharomycetaceae</taxon>
        <taxon>Arxiozyma</taxon>
    </lineage>
</organism>
<sequence length="444" mass="51198">MSDFDDDFFNVARDDIDDIDNSSTVLIQSKKQLGNTTSKRPNLSSSVDNLPTFNNINTQIIDSDENTDNNTDINKTEVRGRSKTRNSYISISSGSSRESSLSSVSRDTGSKRVRSRSSSFEIESQFESEMKRRKKIMNQLHSSDLIENDENDDFFKELELMSSSSINSKSLGINKAKDHINDDDNRFNTIDLDLQSTSNDNNNNNCNIVSSTSSSNPKRIYKIHFLSKLEGTINKSVHVKVLGKYTFENILPPALMGLVKAYKVPKSLQRFYEPDNVVLYRNESMKLFRFMNCNSLNIPQSFENEISDVEIVLVSKDKETEYERMVNEKIFDDESILDDIHLDLDQNDMNFQSGQELEREEQERKEKNEQLLKIALRGEDNKKVYANVRNSTSFQKLVDYYRIQKQIPKNKKIILSFENDQLDLGKCIQDHEIEDEDVIDVIIK</sequence>